<dbReference type="Gene3D" id="3.20.20.30">
    <property type="entry name" value="Luciferase-like domain"/>
    <property type="match status" value="1"/>
</dbReference>
<accession>A0A0S3EWC6</accession>
<dbReference type="RefSeq" id="WP_062062770.1">
    <property type="nucleotide sequence ID" value="NZ_CP013264.1"/>
</dbReference>
<gene>
    <name evidence="3" type="ORF">ATN00_04785</name>
</gene>
<sequence>MIELATEIRWQDRRFEVPMERILLSERMGYDAVFTAEGYGSDCLTPLAYIAARTSRLKLGTRIMEVTARAPAMAAMSYQTLNHLTGGNRVIAGLGSAAPMACEGFQGRPWGNPVKRMRDFVTLLRQGLNGHPLDHQGEEWSAPYRGPGAQGMEPAAIGLDVMSPTPIVIGASGPQMISLAAEIAEGWMPPGWAPGVMQLFAPLLEQGFAKAGNGKGLDGFSIWAHVDMLVDSDVRRAMLPFKEYVVTWSALQRPFIEARGYKDMADRLAELIAAGSGEDAEARVQAGGNLLEGSLWEEAIAAVPDDYIDDGWLVGPIERIAERAKPWFDCGLTGLVLRYGPQLNHDREAENLDAFTAVAKAAGKAPAGA</sequence>
<evidence type="ECO:0000259" key="2">
    <source>
        <dbReference type="Pfam" id="PF00296"/>
    </source>
</evidence>
<dbReference type="KEGG" id="sbd:ATN00_04785"/>
<protein>
    <submittedName>
        <fullName evidence="3">FMN-dependent monooxygenase</fullName>
    </submittedName>
</protein>
<dbReference type="GO" id="GO:0016705">
    <property type="term" value="F:oxidoreductase activity, acting on paired donors, with incorporation or reduction of molecular oxygen"/>
    <property type="evidence" value="ECO:0007669"/>
    <property type="project" value="InterPro"/>
</dbReference>
<evidence type="ECO:0000313" key="4">
    <source>
        <dbReference type="Proteomes" id="UP000056968"/>
    </source>
</evidence>
<dbReference type="OrthoDB" id="9814695at2"/>
<dbReference type="AlphaFoldDB" id="A0A0S3EWC6"/>
<keyword evidence="1" id="KW-0560">Oxidoreductase</keyword>
<dbReference type="Pfam" id="PF00296">
    <property type="entry name" value="Bac_luciferase"/>
    <property type="match status" value="1"/>
</dbReference>
<dbReference type="EMBL" id="CP013264">
    <property type="protein sequence ID" value="ALR19725.1"/>
    <property type="molecule type" value="Genomic_DNA"/>
</dbReference>
<dbReference type="Proteomes" id="UP000056968">
    <property type="component" value="Chromosome"/>
</dbReference>
<proteinExistence type="predicted"/>
<reference evidence="3 4" key="1">
    <citation type="submission" date="2015-11" db="EMBL/GenBank/DDBJ databases">
        <title>A Two-component Flavoprotein Monooxygenase System MeaXY Responsible for para-Hydroxylation of 2-Methyl-6-ethylaniline and 2,6-Diethylaniline in Sphingobium baderi DE-13.</title>
        <authorList>
            <person name="Cheng M."/>
            <person name="Meng Q."/>
            <person name="Yang Y."/>
            <person name="Chu C."/>
            <person name="Yan X."/>
            <person name="He J."/>
            <person name="Li S."/>
        </authorList>
    </citation>
    <scope>NUCLEOTIDE SEQUENCE [LARGE SCALE GENOMIC DNA]</scope>
    <source>
        <strain evidence="3 4">DE-13</strain>
    </source>
</reference>
<evidence type="ECO:0000313" key="3">
    <source>
        <dbReference type="EMBL" id="ALR19725.1"/>
    </source>
</evidence>
<keyword evidence="4" id="KW-1185">Reference proteome</keyword>
<dbReference type="GO" id="GO:0004497">
    <property type="term" value="F:monooxygenase activity"/>
    <property type="evidence" value="ECO:0007669"/>
    <property type="project" value="UniProtKB-KW"/>
</dbReference>
<dbReference type="CDD" id="cd01097">
    <property type="entry name" value="Tetrahydromethanopterin_reductase"/>
    <property type="match status" value="1"/>
</dbReference>
<dbReference type="SUPFAM" id="SSF51679">
    <property type="entry name" value="Bacterial luciferase-like"/>
    <property type="match status" value="1"/>
</dbReference>
<evidence type="ECO:0000256" key="1">
    <source>
        <dbReference type="ARBA" id="ARBA00023002"/>
    </source>
</evidence>
<dbReference type="InterPro" id="IPR036661">
    <property type="entry name" value="Luciferase-like_sf"/>
</dbReference>
<dbReference type="InterPro" id="IPR011251">
    <property type="entry name" value="Luciferase-like_dom"/>
</dbReference>
<dbReference type="STRING" id="1332080.ATN00_04785"/>
<keyword evidence="3" id="KW-0503">Monooxygenase</keyword>
<dbReference type="PANTHER" id="PTHR43244">
    <property type="match status" value="1"/>
</dbReference>
<feature type="domain" description="Luciferase-like" evidence="2">
    <location>
        <begin position="20"/>
        <end position="331"/>
    </location>
</feature>
<organism evidence="3 4">
    <name type="scientific">Sphingobium baderi</name>
    <dbReference type="NCBI Taxonomy" id="1332080"/>
    <lineage>
        <taxon>Bacteria</taxon>
        <taxon>Pseudomonadati</taxon>
        <taxon>Pseudomonadota</taxon>
        <taxon>Alphaproteobacteria</taxon>
        <taxon>Sphingomonadales</taxon>
        <taxon>Sphingomonadaceae</taxon>
        <taxon>Sphingobium</taxon>
    </lineage>
</organism>
<name>A0A0S3EWC6_9SPHN</name>
<dbReference type="InterPro" id="IPR050564">
    <property type="entry name" value="F420-G6PD/mer"/>
</dbReference>
<dbReference type="PANTHER" id="PTHR43244:SF1">
    <property type="entry name" value="5,10-METHYLENETETRAHYDROMETHANOPTERIN REDUCTASE"/>
    <property type="match status" value="1"/>
</dbReference>